<feature type="transmembrane region" description="Helical" evidence="1">
    <location>
        <begin position="79"/>
        <end position="103"/>
    </location>
</feature>
<feature type="transmembrane region" description="Helical" evidence="1">
    <location>
        <begin position="123"/>
        <end position="146"/>
    </location>
</feature>
<proteinExistence type="predicted"/>
<keyword evidence="1" id="KW-0472">Membrane</keyword>
<comment type="caution">
    <text evidence="2">The sequence shown here is derived from an EMBL/GenBank/DDBJ whole genome shotgun (WGS) entry which is preliminary data.</text>
</comment>
<evidence type="ECO:0000256" key="1">
    <source>
        <dbReference type="SAM" id="Phobius"/>
    </source>
</evidence>
<dbReference type="Proteomes" id="UP000713479">
    <property type="component" value="Unassembled WGS sequence"/>
</dbReference>
<evidence type="ECO:0000313" key="2">
    <source>
        <dbReference type="EMBL" id="MBE6509995.1"/>
    </source>
</evidence>
<dbReference type="AlphaFoldDB" id="A0A8T3VPU8"/>
<dbReference type="EMBL" id="SUTF01000002">
    <property type="protein sequence ID" value="MBE6509995.1"/>
    <property type="molecule type" value="Genomic_DNA"/>
</dbReference>
<organism evidence="2 3">
    <name type="scientific">Methanobrevibacter millerae</name>
    <dbReference type="NCBI Taxonomy" id="230361"/>
    <lineage>
        <taxon>Archaea</taxon>
        <taxon>Methanobacteriati</taxon>
        <taxon>Methanobacteriota</taxon>
        <taxon>Methanomada group</taxon>
        <taxon>Methanobacteria</taxon>
        <taxon>Methanobacteriales</taxon>
        <taxon>Methanobacteriaceae</taxon>
        <taxon>Methanobrevibacter</taxon>
    </lineage>
</organism>
<feature type="transmembrane region" description="Helical" evidence="1">
    <location>
        <begin position="167"/>
        <end position="191"/>
    </location>
</feature>
<name>A0A8T3VPU8_9EURY</name>
<sequence>MLKQFYSEIKLAFLENKLAIYLSFFILIFSLVLGYFLEPYLYSYFHPVVDDLTQKVETGVIQLTFADIFLNNIRIICQMFIYGLLFCLSVVLLAYNGFFVGYYAAIQDNLFRVLAFLVPHGIFEMPSCALACASGLVLFNFLIKFLNSYIRQDLTFKDSITNNLDKLRQACLIFIVAVILMIIAGFVEVYLTTNIANFLLGH</sequence>
<dbReference type="PANTHER" id="PTHR35337">
    <property type="entry name" value="SLR1478 PROTEIN"/>
    <property type="match status" value="1"/>
</dbReference>
<reference evidence="2" key="1">
    <citation type="submission" date="2019-04" db="EMBL/GenBank/DDBJ databases">
        <title>Evolution of Biomass-Degrading Anaerobic Consortia Revealed by Metagenomics.</title>
        <authorList>
            <person name="Peng X."/>
        </authorList>
    </citation>
    <scope>NUCLEOTIDE SEQUENCE</scope>
    <source>
        <strain evidence="2">SIG13</strain>
    </source>
</reference>
<evidence type="ECO:0000313" key="3">
    <source>
        <dbReference type="Proteomes" id="UP000713479"/>
    </source>
</evidence>
<dbReference type="PANTHER" id="PTHR35337:SF1">
    <property type="entry name" value="SLR1478 PROTEIN"/>
    <property type="match status" value="1"/>
</dbReference>
<protein>
    <submittedName>
        <fullName evidence="2">Stage II sporulation protein M</fullName>
    </submittedName>
</protein>
<accession>A0A8T3VPU8</accession>
<keyword evidence="1" id="KW-1133">Transmembrane helix</keyword>
<feature type="transmembrane region" description="Helical" evidence="1">
    <location>
        <begin position="20"/>
        <end position="37"/>
    </location>
</feature>
<keyword evidence="1" id="KW-0812">Transmembrane</keyword>
<dbReference type="InterPro" id="IPR002798">
    <property type="entry name" value="SpoIIM-like"/>
</dbReference>
<dbReference type="Pfam" id="PF01944">
    <property type="entry name" value="SpoIIM"/>
    <property type="match status" value="1"/>
</dbReference>
<gene>
    <name evidence="2" type="ORF">E7Z74_01810</name>
</gene>